<proteinExistence type="predicted"/>
<feature type="transmembrane region" description="Helical" evidence="1">
    <location>
        <begin position="77"/>
        <end position="96"/>
    </location>
</feature>
<dbReference type="Proteomes" id="UP001341840">
    <property type="component" value="Unassembled WGS sequence"/>
</dbReference>
<evidence type="ECO:0008006" key="4">
    <source>
        <dbReference type="Google" id="ProtNLM"/>
    </source>
</evidence>
<keyword evidence="1" id="KW-1133">Transmembrane helix</keyword>
<keyword evidence="1" id="KW-0472">Membrane</keyword>
<gene>
    <name evidence="2" type="ORF">PIB30_000460</name>
</gene>
<organism evidence="2 3">
    <name type="scientific">Stylosanthes scabra</name>
    <dbReference type="NCBI Taxonomy" id="79078"/>
    <lineage>
        <taxon>Eukaryota</taxon>
        <taxon>Viridiplantae</taxon>
        <taxon>Streptophyta</taxon>
        <taxon>Embryophyta</taxon>
        <taxon>Tracheophyta</taxon>
        <taxon>Spermatophyta</taxon>
        <taxon>Magnoliopsida</taxon>
        <taxon>eudicotyledons</taxon>
        <taxon>Gunneridae</taxon>
        <taxon>Pentapetalae</taxon>
        <taxon>rosids</taxon>
        <taxon>fabids</taxon>
        <taxon>Fabales</taxon>
        <taxon>Fabaceae</taxon>
        <taxon>Papilionoideae</taxon>
        <taxon>50 kb inversion clade</taxon>
        <taxon>dalbergioids sensu lato</taxon>
        <taxon>Dalbergieae</taxon>
        <taxon>Pterocarpus clade</taxon>
        <taxon>Stylosanthes</taxon>
    </lineage>
</organism>
<sequence length="108" mass="12449">MVALRIARIEQGLGRFHISVVVTIGKRWRGLFEWADYEEDDDMKYDNKNGTELSKKNLISRISNVEDEIRKLKRCNVVLCIFFLLIVFVMVGIVLGPESKNAEVDNFA</sequence>
<reference evidence="2 3" key="1">
    <citation type="journal article" date="2023" name="Plants (Basel)">
        <title>Bridging the Gap: Combining Genomics and Transcriptomics Approaches to Understand Stylosanthes scabra, an Orphan Legume from the Brazilian Caatinga.</title>
        <authorList>
            <person name="Ferreira-Neto J.R.C."/>
            <person name="da Silva M.D."/>
            <person name="Binneck E."/>
            <person name="de Melo N.F."/>
            <person name="da Silva R.H."/>
            <person name="de Melo A.L.T.M."/>
            <person name="Pandolfi V."/>
            <person name="Bustamante F.O."/>
            <person name="Brasileiro-Vidal A.C."/>
            <person name="Benko-Iseppon A.M."/>
        </authorList>
    </citation>
    <scope>NUCLEOTIDE SEQUENCE [LARGE SCALE GENOMIC DNA]</scope>
    <source>
        <tissue evidence="2">Leaves</tissue>
    </source>
</reference>
<evidence type="ECO:0000313" key="2">
    <source>
        <dbReference type="EMBL" id="MED6167209.1"/>
    </source>
</evidence>
<dbReference type="EMBL" id="JASCZI010151036">
    <property type="protein sequence ID" value="MED6167209.1"/>
    <property type="molecule type" value="Genomic_DNA"/>
</dbReference>
<protein>
    <recommendedName>
        <fullName evidence="4">Transmembrane protein</fullName>
    </recommendedName>
</protein>
<evidence type="ECO:0000313" key="3">
    <source>
        <dbReference type="Proteomes" id="UP001341840"/>
    </source>
</evidence>
<evidence type="ECO:0000256" key="1">
    <source>
        <dbReference type="SAM" id="Phobius"/>
    </source>
</evidence>
<comment type="caution">
    <text evidence="2">The sequence shown here is derived from an EMBL/GenBank/DDBJ whole genome shotgun (WGS) entry which is preliminary data.</text>
</comment>
<keyword evidence="1" id="KW-0812">Transmembrane</keyword>
<keyword evidence="3" id="KW-1185">Reference proteome</keyword>
<name>A0ABU6V1J3_9FABA</name>
<accession>A0ABU6V1J3</accession>